<name>A0A7R8ZB70_TIMDO</name>
<dbReference type="Gene3D" id="3.40.50.1000">
    <property type="entry name" value="HAD superfamily/HAD-like"/>
    <property type="match status" value="2"/>
</dbReference>
<dbReference type="EMBL" id="OA566416">
    <property type="protein sequence ID" value="CAD7198860.1"/>
    <property type="molecule type" value="Genomic_DNA"/>
</dbReference>
<evidence type="ECO:0000256" key="4">
    <source>
        <dbReference type="ARBA" id="ARBA00015196"/>
    </source>
</evidence>
<dbReference type="EC" id="3.1.3.3" evidence="3"/>
<protein>
    <recommendedName>
        <fullName evidence="4">Phosphoserine phosphatase</fullName>
        <ecNumber evidence="3">3.1.3.3</ecNumber>
    </recommendedName>
</protein>
<feature type="region of interest" description="Disordered" evidence="10">
    <location>
        <begin position="70"/>
        <end position="101"/>
    </location>
</feature>
<dbReference type="Pfam" id="PF00702">
    <property type="entry name" value="Hydrolase"/>
    <property type="match status" value="1"/>
</dbReference>
<evidence type="ECO:0000256" key="3">
    <source>
        <dbReference type="ARBA" id="ARBA00012640"/>
    </source>
</evidence>
<comment type="cofactor">
    <cofactor evidence="1">
        <name>Mg(2+)</name>
        <dbReference type="ChEBI" id="CHEBI:18420"/>
    </cofactor>
</comment>
<evidence type="ECO:0000256" key="2">
    <source>
        <dbReference type="ARBA" id="ARBA00005135"/>
    </source>
</evidence>
<evidence type="ECO:0000256" key="6">
    <source>
        <dbReference type="ARBA" id="ARBA00022723"/>
    </source>
</evidence>
<sequence length="343" mass="38601">MSTKEEVQVLWKNADAICFDVDSTIIQDEAIDELAKFCGRGADVANISDEESVVDGDSDNDEVNLVREEVHQSDTEEMDEEQEHSIKNSDQQWSDHDDDNDGSDTRYYTAWELTKSQIDRRIEIPSIPVSLNEGGRELLRIEKLLLQQPKLDNKVGRCYLCRRATDRTKEAMKGKINFKQAFARRLDIIQPSMSQIREFIRTRPSKLSPGIKSLVTLLHNRTTPVYLISGGLRGIITPVALELNIPLQNIYANRLKFFLNGDFAGFDESEPTCNSGGKAEVIQQLKERHGYSTVVLVGDGATDLEACPPADAFIGYGGNVVREEVKAKAKWYVTNFKELQDAL</sequence>
<dbReference type="SUPFAM" id="SSF56784">
    <property type="entry name" value="HAD-like"/>
    <property type="match status" value="1"/>
</dbReference>
<accession>A0A7R8ZB70</accession>
<dbReference type="InterPro" id="IPR023214">
    <property type="entry name" value="HAD_sf"/>
</dbReference>
<dbReference type="InterPro" id="IPR050582">
    <property type="entry name" value="HAD-like_SerB"/>
</dbReference>
<keyword evidence="9" id="KW-0718">Serine biosynthesis</keyword>
<dbReference type="AlphaFoldDB" id="A0A7R8ZB70"/>
<dbReference type="PANTHER" id="PTHR43344">
    <property type="entry name" value="PHOSPHOSERINE PHOSPHATASE"/>
    <property type="match status" value="1"/>
</dbReference>
<keyword evidence="8" id="KW-0460">Magnesium</keyword>
<comment type="pathway">
    <text evidence="2">Amino-acid biosynthesis; L-serine biosynthesis; L-serine from 3-phospho-D-glycerate: step 3/3.</text>
</comment>
<gene>
    <name evidence="11" type="ORF">TDIB3V08_LOCUS5134</name>
</gene>
<dbReference type="GO" id="GO:0000287">
    <property type="term" value="F:magnesium ion binding"/>
    <property type="evidence" value="ECO:0007669"/>
    <property type="project" value="TreeGrafter"/>
</dbReference>
<evidence type="ECO:0000256" key="10">
    <source>
        <dbReference type="SAM" id="MobiDB-lite"/>
    </source>
</evidence>
<evidence type="ECO:0000256" key="7">
    <source>
        <dbReference type="ARBA" id="ARBA00022801"/>
    </source>
</evidence>
<evidence type="ECO:0000256" key="8">
    <source>
        <dbReference type="ARBA" id="ARBA00022842"/>
    </source>
</evidence>
<reference evidence="11" key="1">
    <citation type="submission" date="2020-11" db="EMBL/GenBank/DDBJ databases">
        <authorList>
            <person name="Tran Van P."/>
        </authorList>
    </citation>
    <scope>NUCLEOTIDE SEQUENCE</scope>
</reference>
<dbReference type="GO" id="GO:0036424">
    <property type="term" value="F:L-phosphoserine phosphatase activity"/>
    <property type="evidence" value="ECO:0007669"/>
    <property type="project" value="TreeGrafter"/>
</dbReference>
<evidence type="ECO:0000256" key="9">
    <source>
        <dbReference type="ARBA" id="ARBA00023299"/>
    </source>
</evidence>
<dbReference type="PANTHER" id="PTHR43344:SF2">
    <property type="entry name" value="PHOSPHOSERINE PHOSPHATASE"/>
    <property type="match status" value="1"/>
</dbReference>
<dbReference type="InterPro" id="IPR036412">
    <property type="entry name" value="HAD-like_sf"/>
</dbReference>
<evidence type="ECO:0000256" key="5">
    <source>
        <dbReference type="ARBA" id="ARBA00022605"/>
    </source>
</evidence>
<keyword evidence="5" id="KW-0028">Amino-acid biosynthesis</keyword>
<proteinExistence type="predicted"/>
<evidence type="ECO:0000256" key="1">
    <source>
        <dbReference type="ARBA" id="ARBA00001946"/>
    </source>
</evidence>
<evidence type="ECO:0000313" key="11">
    <source>
        <dbReference type="EMBL" id="CAD7198860.1"/>
    </source>
</evidence>
<dbReference type="CDD" id="cd04309">
    <property type="entry name" value="HAD_PSP_eu"/>
    <property type="match status" value="1"/>
</dbReference>
<organism evidence="11">
    <name type="scientific">Timema douglasi</name>
    <name type="common">Walking stick</name>
    <dbReference type="NCBI Taxonomy" id="61478"/>
    <lineage>
        <taxon>Eukaryota</taxon>
        <taxon>Metazoa</taxon>
        <taxon>Ecdysozoa</taxon>
        <taxon>Arthropoda</taxon>
        <taxon>Hexapoda</taxon>
        <taxon>Insecta</taxon>
        <taxon>Pterygota</taxon>
        <taxon>Neoptera</taxon>
        <taxon>Polyneoptera</taxon>
        <taxon>Phasmatodea</taxon>
        <taxon>Timematodea</taxon>
        <taxon>Timematoidea</taxon>
        <taxon>Timematidae</taxon>
        <taxon>Timema</taxon>
    </lineage>
</organism>
<dbReference type="GO" id="GO:0005737">
    <property type="term" value="C:cytoplasm"/>
    <property type="evidence" value="ECO:0007669"/>
    <property type="project" value="TreeGrafter"/>
</dbReference>
<dbReference type="FunFam" id="3.40.50.1000:FF:000077">
    <property type="entry name" value="Phosphoserine phosphatase, chloroplastic"/>
    <property type="match status" value="1"/>
</dbReference>
<dbReference type="GO" id="GO:0006564">
    <property type="term" value="P:L-serine biosynthetic process"/>
    <property type="evidence" value="ECO:0007669"/>
    <property type="project" value="UniProtKB-KW"/>
</dbReference>
<keyword evidence="7" id="KW-0378">Hydrolase</keyword>
<dbReference type="NCBIfam" id="TIGR01488">
    <property type="entry name" value="HAD-SF-IB"/>
    <property type="match status" value="1"/>
</dbReference>
<keyword evidence="6" id="KW-0479">Metal-binding</keyword>